<keyword evidence="3" id="KW-1185">Reference proteome</keyword>
<comment type="caution">
    <text evidence="2">The sequence shown here is derived from an EMBL/GenBank/DDBJ whole genome shotgun (WGS) entry which is preliminary data.</text>
</comment>
<dbReference type="Proteomes" id="UP001642360">
    <property type="component" value="Unassembled WGS sequence"/>
</dbReference>
<protein>
    <submittedName>
        <fullName evidence="2">Uncharacterized protein</fullName>
    </submittedName>
</protein>
<dbReference type="EMBL" id="CAUOFW020007469">
    <property type="protein sequence ID" value="CAK9179308.1"/>
    <property type="molecule type" value="Genomic_DNA"/>
</dbReference>
<sequence length="106" mass="12061">MSTRPWVERIQASQDGAEGEVRIQPGVKDEEETSVEGMVPTGSDGGALCASEVDREREGTPKITCLDVSCRGQAWADTRQPRWALRARRPRQAPKMRCRTKRWRRH</sequence>
<evidence type="ECO:0000313" key="2">
    <source>
        <dbReference type="EMBL" id="CAK9179308.1"/>
    </source>
</evidence>
<gene>
    <name evidence="2" type="ORF">ILEXP_LOCUS49244</name>
</gene>
<accession>A0ABC8UDL5</accession>
<name>A0ABC8UDL5_9AQUA</name>
<organism evidence="2 3">
    <name type="scientific">Ilex paraguariensis</name>
    <name type="common">yerba mate</name>
    <dbReference type="NCBI Taxonomy" id="185542"/>
    <lineage>
        <taxon>Eukaryota</taxon>
        <taxon>Viridiplantae</taxon>
        <taxon>Streptophyta</taxon>
        <taxon>Embryophyta</taxon>
        <taxon>Tracheophyta</taxon>
        <taxon>Spermatophyta</taxon>
        <taxon>Magnoliopsida</taxon>
        <taxon>eudicotyledons</taxon>
        <taxon>Gunneridae</taxon>
        <taxon>Pentapetalae</taxon>
        <taxon>asterids</taxon>
        <taxon>campanulids</taxon>
        <taxon>Aquifoliales</taxon>
        <taxon>Aquifoliaceae</taxon>
        <taxon>Ilex</taxon>
    </lineage>
</organism>
<reference evidence="2 3" key="1">
    <citation type="submission" date="2024-02" db="EMBL/GenBank/DDBJ databases">
        <authorList>
            <person name="Vignale AGUSTIN F."/>
            <person name="Sosa J E."/>
            <person name="Modenutti C."/>
        </authorList>
    </citation>
    <scope>NUCLEOTIDE SEQUENCE [LARGE SCALE GENOMIC DNA]</scope>
</reference>
<evidence type="ECO:0000256" key="1">
    <source>
        <dbReference type="SAM" id="MobiDB-lite"/>
    </source>
</evidence>
<feature type="region of interest" description="Disordered" evidence="1">
    <location>
        <begin position="1"/>
        <end position="21"/>
    </location>
</feature>
<dbReference type="AlphaFoldDB" id="A0ABC8UDL5"/>
<evidence type="ECO:0000313" key="3">
    <source>
        <dbReference type="Proteomes" id="UP001642360"/>
    </source>
</evidence>
<proteinExistence type="predicted"/>